<gene>
    <name evidence="2" type="ORF">F2Q69_00022951</name>
</gene>
<comment type="caution">
    <text evidence="2">The sequence shown here is derived from an EMBL/GenBank/DDBJ whole genome shotgun (WGS) entry which is preliminary data.</text>
</comment>
<dbReference type="AlphaFoldDB" id="A0A8S9Q6C9"/>
<dbReference type="Proteomes" id="UP000712600">
    <property type="component" value="Unassembled WGS sequence"/>
</dbReference>
<protein>
    <submittedName>
        <fullName evidence="2">Uncharacterized protein</fullName>
    </submittedName>
</protein>
<proteinExistence type="predicted"/>
<evidence type="ECO:0000313" key="2">
    <source>
        <dbReference type="EMBL" id="KAF3535413.1"/>
    </source>
</evidence>
<feature type="region of interest" description="Disordered" evidence="1">
    <location>
        <begin position="1"/>
        <end position="72"/>
    </location>
</feature>
<reference evidence="2" key="1">
    <citation type="submission" date="2019-12" db="EMBL/GenBank/DDBJ databases">
        <title>Genome sequencing and annotation of Brassica cretica.</title>
        <authorList>
            <person name="Studholme D.J."/>
            <person name="Sarris P."/>
        </authorList>
    </citation>
    <scope>NUCLEOTIDE SEQUENCE</scope>
    <source>
        <strain evidence="2">PFS-109/04</strain>
        <tissue evidence="2">Leaf</tissue>
    </source>
</reference>
<sequence length="72" mass="8560">MGHHHQFFDFSDRSNAERDSGDSEIDHESSRGIDIDRQRYQDIDRQSQKTIDRRSHTNRPRTASKKGDIRYV</sequence>
<name>A0A8S9Q6C9_BRACR</name>
<accession>A0A8S9Q6C9</accession>
<dbReference type="EMBL" id="QGKX02001290">
    <property type="protein sequence ID" value="KAF3535413.1"/>
    <property type="molecule type" value="Genomic_DNA"/>
</dbReference>
<evidence type="ECO:0000256" key="1">
    <source>
        <dbReference type="SAM" id="MobiDB-lite"/>
    </source>
</evidence>
<evidence type="ECO:0000313" key="3">
    <source>
        <dbReference type="Proteomes" id="UP000712600"/>
    </source>
</evidence>
<organism evidence="2 3">
    <name type="scientific">Brassica cretica</name>
    <name type="common">Mustard</name>
    <dbReference type="NCBI Taxonomy" id="69181"/>
    <lineage>
        <taxon>Eukaryota</taxon>
        <taxon>Viridiplantae</taxon>
        <taxon>Streptophyta</taxon>
        <taxon>Embryophyta</taxon>
        <taxon>Tracheophyta</taxon>
        <taxon>Spermatophyta</taxon>
        <taxon>Magnoliopsida</taxon>
        <taxon>eudicotyledons</taxon>
        <taxon>Gunneridae</taxon>
        <taxon>Pentapetalae</taxon>
        <taxon>rosids</taxon>
        <taxon>malvids</taxon>
        <taxon>Brassicales</taxon>
        <taxon>Brassicaceae</taxon>
        <taxon>Brassiceae</taxon>
        <taxon>Brassica</taxon>
    </lineage>
</organism>
<feature type="compositionally biased region" description="Basic and acidic residues" evidence="1">
    <location>
        <begin position="1"/>
        <end position="55"/>
    </location>
</feature>